<dbReference type="EMBL" id="JARKIK010000091">
    <property type="protein sequence ID" value="KAK8723268.1"/>
    <property type="molecule type" value="Genomic_DNA"/>
</dbReference>
<comment type="caution">
    <text evidence="2">The sequence shown here is derived from an EMBL/GenBank/DDBJ whole genome shotgun (WGS) entry which is preliminary data.</text>
</comment>
<dbReference type="AlphaFoldDB" id="A0AAW0W0Y1"/>
<feature type="non-terminal residue" evidence="2">
    <location>
        <position position="1"/>
    </location>
</feature>
<sequence length="152" mass="16895">PRDTTNTFYQINDLSACTSYLITVTSVYDNEQFQAFTSATTDLTVPLPPQNCELSKITKTTMDVQWTDTVRECRITDHLISWSWDVLWSDEQGSNETFSNSNTIKLTNFKPYTNVTVNVAAGSSAGYGAPTTCWNVTLQDVPGAPVITSIEY</sequence>
<organism evidence="2 3">
    <name type="scientific">Cherax quadricarinatus</name>
    <name type="common">Australian red claw crayfish</name>
    <dbReference type="NCBI Taxonomy" id="27406"/>
    <lineage>
        <taxon>Eukaryota</taxon>
        <taxon>Metazoa</taxon>
        <taxon>Ecdysozoa</taxon>
        <taxon>Arthropoda</taxon>
        <taxon>Crustacea</taxon>
        <taxon>Multicrustacea</taxon>
        <taxon>Malacostraca</taxon>
        <taxon>Eumalacostraca</taxon>
        <taxon>Eucarida</taxon>
        <taxon>Decapoda</taxon>
        <taxon>Pleocyemata</taxon>
        <taxon>Astacidea</taxon>
        <taxon>Parastacoidea</taxon>
        <taxon>Parastacidae</taxon>
        <taxon>Cherax</taxon>
    </lineage>
</organism>
<proteinExistence type="predicted"/>
<dbReference type="InterPro" id="IPR003961">
    <property type="entry name" value="FN3_dom"/>
</dbReference>
<evidence type="ECO:0000313" key="3">
    <source>
        <dbReference type="Proteomes" id="UP001445076"/>
    </source>
</evidence>
<dbReference type="PROSITE" id="PS50853">
    <property type="entry name" value="FN3"/>
    <property type="match status" value="1"/>
</dbReference>
<accession>A0AAW0W0Y1</accession>
<dbReference type="Pfam" id="PF00041">
    <property type="entry name" value="fn3"/>
    <property type="match status" value="1"/>
</dbReference>
<reference evidence="2 3" key="1">
    <citation type="journal article" date="2024" name="BMC Genomics">
        <title>Genome assembly of redclaw crayfish (Cherax quadricarinatus) provides insights into its immune adaptation and hypoxia tolerance.</title>
        <authorList>
            <person name="Liu Z."/>
            <person name="Zheng J."/>
            <person name="Li H."/>
            <person name="Fang K."/>
            <person name="Wang S."/>
            <person name="He J."/>
            <person name="Zhou D."/>
            <person name="Weng S."/>
            <person name="Chi M."/>
            <person name="Gu Z."/>
            <person name="He J."/>
            <person name="Li F."/>
            <person name="Wang M."/>
        </authorList>
    </citation>
    <scope>NUCLEOTIDE SEQUENCE [LARGE SCALE GENOMIC DNA]</scope>
    <source>
        <strain evidence="2">ZL_2023a</strain>
    </source>
</reference>
<name>A0AAW0W0Y1_CHEQU</name>
<feature type="domain" description="Fibronectin type-III" evidence="1">
    <location>
        <begin position="48"/>
        <end position="141"/>
    </location>
</feature>
<dbReference type="Gene3D" id="2.60.40.10">
    <property type="entry name" value="Immunoglobulins"/>
    <property type="match status" value="1"/>
</dbReference>
<dbReference type="Proteomes" id="UP001445076">
    <property type="component" value="Unassembled WGS sequence"/>
</dbReference>
<dbReference type="CDD" id="cd00063">
    <property type="entry name" value="FN3"/>
    <property type="match status" value="1"/>
</dbReference>
<dbReference type="SUPFAM" id="SSF49265">
    <property type="entry name" value="Fibronectin type III"/>
    <property type="match status" value="1"/>
</dbReference>
<dbReference type="InterPro" id="IPR036116">
    <property type="entry name" value="FN3_sf"/>
</dbReference>
<dbReference type="SMART" id="SM00060">
    <property type="entry name" value="FN3"/>
    <property type="match status" value="1"/>
</dbReference>
<evidence type="ECO:0000313" key="2">
    <source>
        <dbReference type="EMBL" id="KAK8723268.1"/>
    </source>
</evidence>
<keyword evidence="3" id="KW-1185">Reference proteome</keyword>
<protein>
    <recommendedName>
        <fullName evidence="1">Fibronectin type-III domain-containing protein</fullName>
    </recommendedName>
</protein>
<dbReference type="InterPro" id="IPR013783">
    <property type="entry name" value="Ig-like_fold"/>
</dbReference>
<evidence type="ECO:0000259" key="1">
    <source>
        <dbReference type="PROSITE" id="PS50853"/>
    </source>
</evidence>
<gene>
    <name evidence="2" type="ORF">OTU49_017497</name>
</gene>
<feature type="non-terminal residue" evidence="2">
    <location>
        <position position="152"/>
    </location>
</feature>